<dbReference type="SUPFAM" id="SSF116846">
    <property type="entry name" value="MIT domain"/>
    <property type="match status" value="1"/>
</dbReference>
<feature type="region of interest" description="Disordered" evidence="1">
    <location>
        <begin position="504"/>
        <end position="532"/>
    </location>
</feature>
<dbReference type="SMART" id="SM00220">
    <property type="entry name" value="S_TKc"/>
    <property type="match status" value="1"/>
</dbReference>
<dbReference type="InterPro" id="IPR007330">
    <property type="entry name" value="MIT_dom"/>
</dbReference>
<comment type="caution">
    <text evidence="4">The sequence shown here is derived from an EMBL/GenBank/DDBJ whole genome shotgun (WGS) entry which is preliminary data.</text>
</comment>
<dbReference type="PROSITE" id="PS50011">
    <property type="entry name" value="PROTEIN_KINASE_DOM"/>
    <property type="match status" value="1"/>
</dbReference>
<keyword evidence="5" id="KW-1185">Reference proteome</keyword>
<dbReference type="OrthoDB" id="1278353at2759"/>
<evidence type="ECO:0000256" key="1">
    <source>
        <dbReference type="SAM" id="MobiDB-lite"/>
    </source>
</evidence>
<proteinExistence type="predicted"/>
<gene>
    <name evidence="4" type="primary">RvY_11512-1</name>
    <name evidence="4" type="synonym">RvY_11512.1</name>
    <name evidence="4" type="ORF">RvY_11512</name>
</gene>
<dbReference type="InterPro" id="IPR000719">
    <property type="entry name" value="Prot_kinase_dom"/>
</dbReference>
<dbReference type="STRING" id="947166.A0A1D1VGF2"/>
<evidence type="ECO:0000313" key="4">
    <source>
        <dbReference type="EMBL" id="GAV00702.1"/>
    </source>
</evidence>
<evidence type="ECO:0000313" key="5">
    <source>
        <dbReference type="Proteomes" id="UP000186922"/>
    </source>
</evidence>
<dbReference type="GO" id="GO:0004672">
    <property type="term" value="F:protein kinase activity"/>
    <property type="evidence" value="ECO:0007669"/>
    <property type="project" value="InterPro"/>
</dbReference>
<dbReference type="InterPro" id="IPR051866">
    <property type="entry name" value="Intracell_Sig-Traffick_Protein"/>
</dbReference>
<dbReference type="GO" id="GO:0035091">
    <property type="term" value="F:phosphatidylinositol binding"/>
    <property type="evidence" value="ECO:0007669"/>
    <property type="project" value="InterPro"/>
</dbReference>
<evidence type="ECO:0008006" key="6">
    <source>
        <dbReference type="Google" id="ProtNLM"/>
    </source>
</evidence>
<dbReference type="GO" id="GO:0005524">
    <property type="term" value="F:ATP binding"/>
    <property type="evidence" value="ECO:0007669"/>
    <property type="project" value="InterPro"/>
</dbReference>
<dbReference type="PANTHER" id="PTHR15508">
    <property type="entry name" value="RIBOSOMAL PROTEIN S6 KINASE"/>
    <property type="match status" value="1"/>
</dbReference>
<dbReference type="Proteomes" id="UP000186922">
    <property type="component" value="Unassembled WGS sequence"/>
</dbReference>
<dbReference type="Gene3D" id="1.20.58.80">
    <property type="entry name" value="Phosphotransferase system, lactose/cellobiose-type IIA subunit"/>
    <property type="match status" value="1"/>
</dbReference>
<reference evidence="4 5" key="1">
    <citation type="journal article" date="2016" name="Nat. Commun.">
        <title>Extremotolerant tardigrade genome and improved radiotolerance of human cultured cells by tardigrade-unique protein.</title>
        <authorList>
            <person name="Hashimoto T."/>
            <person name="Horikawa D.D."/>
            <person name="Saito Y."/>
            <person name="Kuwahara H."/>
            <person name="Kozuka-Hata H."/>
            <person name="Shin-I T."/>
            <person name="Minakuchi Y."/>
            <person name="Ohishi K."/>
            <person name="Motoyama A."/>
            <person name="Aizu T."/>
            <person name="Enomoto A."/>
            <person name="Kondo K."/>
            <person name="Tanaka S."/>
            <person name="Hara Y."/>
            <person name="Koshikawa S."/>
            <person name="Sagara H."/>
            <person name="Miura T."/>
            <person name="Yokobori S."/>
            <person name="Miyagawa K."/>
            <person name="Suzuki Y."/>
            <person name="Kubo T."/>
            <person name="Oyama M."/>
            <person name="Kohara Y."/>
            <person name="Fujiyama A."/>
            <person name="Arakawa K."/>
            <person name="Katayama T."/>
            <person name="Toyoda A."/>
            <person name="Kunieda T."/>
        </authorList>
    </citation>
    <scope>NUCLEOTIDE SEQUENCE [LARGE SCALE GENOMIC DNA]</scope>
    <source>
        <strain evidence="4 5">YOKOZUNA-1</strain>
    </source>
</reference>
<feature type="compositionally biased region" description="Basic and acidic residues" evidence="1">
    <location>
        <begin position="296"/>
        <end position="310"/>
    </location>
</feature>
<dbReference type="SUPFAM" id="SSF64268">
    <property type="entry name" value="PX domain"/>
    <property type="match status" value="1"/>
</dbReference>
<dbReference type="Pfam" id="PF04212">
    <property type="entry name" value="MIT"/>
    <property type="match status" value="1"/>
</dbReference>
<dbReference type="SMART" id="SM00312">
    <property type="entry name" value="PX"/>
    <property type="match status" value="1"/>
</dbReference>
<feature type="region of interest" description="Disordered" evidence="1">
    <location>
        <begin position="280"/>
        <end position="310"/>
    </location>
</feature>
<dbReference type="InterPro" id="IPR036871">
    <property type="entry name" value="PX_dom_sf"/>
</dbReference>
<dbReference type="AlphaFoldDB" id="A0A1D1VGF2"/>
<dbReference type="InterPro" id="IPR011009">
    <property type="entry name" value="Kinase-like_dom_sf"/>
</dbReference>
<evidence type="ECO:0000259" key="3">
    <source>
        <dbReference type="PROSITE" id="PS50195"/>
    </source>
</evidence>
<dbReference type="PROSITE" id="PS50195">
    <property type="entry name" value="PX"/>
    <property type="match status" value="1"/>
</dbReference>
<dbReference type="InterPro" id="IPR001683">
    <property type="entry name" value="PX_dom"/>
</dbReference>
<dbReference type="Gene3D" id="3.30.200.20">
    <property type="entry name" value="Phosphorylase Kinase, domain 1"/>
    <property type="match status" value="1"/>
</dbReference>
<dbReference type="Pfam" id="PF00069">
    <property type="entry name" value="Pkinase"/>
    <property type="match status" value="1"/>
</dbReference>
<sequence>MSFKVEDRGRNQSSWHFIVSETVRHSRGHVLYKVTLQVIPVDVSQSVQEVVWWKRYSEFQVLHKKLAELHAALFLKGSFPSFPKPVILKRKDEEVIEQRRQAAEKVLNFISDFPILCRNELVTEFLKDGQEVTPTHERLDNVPILKPKQLHSLLPTSDSLNSLLTSEELDKPDIGGRFPEVREEFFEGCLSPIQGTWTHLRDEELPSPSESYDITEATDQVLTVTLTSGSLGEFDEEILGLDDGRGDGVHVESLLKDASVDLDEGVEVEDGDEMKEVMSPKKKNNAVAVAPQHSRLLTEGEKKKPDEDRKTGEEDYLFIAGHHLARATDKELAGDYEVAFGLYKLGIDILLKGVQSDSDPVRRDAVRRKAAKYLAKAEQLYCEHVTESLVDSKEQLVHSEYSTAAGTRAELAEYCVVKFLTEKAWLVRHRTSHENVVLKVIHKSPHSGNKRGSRRTIIPLGPQRYMVQLKRFVETDDAIFLILERAPGGRLLDYVSRMVNAESSNNVTTTGENPLKKTDSCSPALSKTSSSSETFSSSWRKLTKSIPSATEEDSSTTDSYAEIFYKNARSRSTSLARVEPVEAFEAKRQSFSTSISVEEGDMVEETEDVFDEGSLIDSMELLREGELAVTVNVDASFLQSVEPSASPTLRGLSNWKDVGELDAGHLIAKSKELLESLDETIYTSGVKLAASPLTRSRSPSPHSRKLNGRPVREYPDAVDGGIVKNAASGEFDWFADKPSCREVGEWVRRKVPESLARVWLLEIVLAVEALHELGIFCVDLAMHNVLLGEKGHIKLTYFSQWSSVVRSFDEPDALDDFYLAPEMSRVGEEPTPSCDVWSIGVILFELVTGKCFANVNPVKPSSHRSLRIPEEVTAEAEDLLRKMLKYGAKERLTLAEVKLHPFCQSFDRKSTQHCL</sequence>
<organism evidence="4 5">
    <name type="scientific">Ramazzottius varieornatus</name>
    <name type="common">Water bear</name>
    <name type="synonym">Tardigrade</name>
    <dbReference type="NCBI Taxonomy" id="947166"/>
    <lineage>
        <taxon>Eukaryota</taxon>
        <taxon>Metazoa</taxon>
        <taxon>Ecdysozoa</taxon>
        <taxon>Tardigrada</taxon>
        <taxon>Eutardigrada</taxon>
        <taxon>Parachela</taxon>
        <taxon>Hypsibioidea</taxon>
        <taxon>Ramazzottiidae</taxon>
        <taxon>Ramazzottius</taxon>
    </lineage>
</organism>
<evidence type="ECO:0000259" key="2">
    <source>
        <dbReference type="PROSITE" id="PS50011"/>
    </source>
</evidence>
<dbReference type="PANTHER" id="PTHR15508:SF8">
    <property type="entry name" value="LD24550P"/>
    <property type="match status" value="1"/>
</dbReference>
<dbReference type="SUPFAM" id="SSF56112">
    <property type="entry name" value="Protein kinase-like (PK-like)"/>
    <property type="match status" value="1"/>
</dbReference>
<feature type="domain" description="Protein kinase" evidence="2">
    <location>
        <begin position="616"/>
        <end position="903"/>
    </location>
</feature>
<dbReference type="EMBL" id="BDGG01000006">
    <property type="protein sequence ID" value="GAV00702.1"/>
    <property type="molecule type" value="Genomic_DNA"/>
</dbReference>
<dbReference type="CDD" id="cd02677">
    <property type="entry name" value="MIT_SNX15"/>
    <property type="match status" value="1"/>
</dbReference>
<feature type="domain" description="PX" evidence="3">
    <location>
        <begin position="1"/>
        <end position="133"/>
    </location>
</feature>
<dbReference type="Pfam" id="PF00787">
    <property type="entry name" value="PX"/>
    <property type="match status" value="1"/>
</dbReference>
<dbReference type="SMART" id="SM00745">
    <property type="entry name" value="MIT"/>
    <property type="match status" value="1"/>
</dbReference>
<accession>A0A1D1VGF2</accession>
<dbReference type="Gene3D" id="3.30.1520.10">
    <property type="entry name" value="Phox-like domain"/>
    <property type="match status" value="1"/>
</dbReference>
<dbReference type="InterPro" id="IPR036181">
    <property type="entry name" value="MIT_dom_sf"/>
</dbReference>
<dbReference type="Gene3D" id="1.10.510.10">
    <property type="entry name" value="Transferase(Phosphotransferase) domain 1"/>
    <property type="match status" value="2"/>
</dbReference>
<feature type="compositionally biased region" description="Low complexity" evidence="1">
    <location>
        <begin position="520"/>
        <end position="532"/>
    </location>
</feature>
<protein>
    <recommendedName>
        <fullName evidence="6">Protein kinase domain-containing protein</fullName>
    </recommendedName>
</protein>
<name>A0A1D1VGF2_RAMVA</name>